<protein>
    <submittedName>
        <fullName evidence="4">CYP4B1</fullName>
        <ecNumber evidence="4">1.14.14.1</ecNumber>
    </submittedName>
</protein>
<keyword evidence="2 3" id="KW-0408">Iron</keyword>
<evidence type="ECO:0000256" key="3">
    <source>
        <dbReference type="RuleBase" id="RU000461"/>
    </source>
</evidence>
<keyword evidence="2 3" id="KW-0349">Heme</keyword>
<dbReference type="PRINTS" id="PR00385">
    <property type="entry name" value="P450"/>
</dbReference>
<comment type="cofactor">
    <cofactor evidence="2">
        <name>heme</name>
        <dbReference type="ChEBI" id="CHEBI:30413"/>
    </cofactor>
</comment>
<dbReference type="OrthoDB" id="1470350at2759"/>
<dbReference type="GO" id="GO:0016712">
    <property type="term" value="F:oxidoreductase activity, acting on paired donors, with incorporation or reduction of molecular oxygen, reduced flavin or flavoprotein as one donor, and incorporation of one atom of oxygen"/>
    <property type="evidence" value="ECO:0007669"/>
    <property type="project" value="UniProtKB-EC"/>
</dbReference>
<keyword evidence="2 3" id="KW-0479">Metal-binding</keyword>
<sequence>MIESFPGRPAHLIWGNLKEYPGPNEAGLQWTKEWVAEFPWASRFWLGPFIPLICIYHPDTTKLVLKSSGLKFQREETRLFPKVSRGWLGPFLPMLFVYHPETTKIVLKSSEPKSHNAYRLIEPWIGTGLLVANGGKWKRNRRLLTPAFHFDVLKNYQLIMNKTSDILLTKLENYAETGEIFEVFSNISMFTLDTMLQSAFAYEIDCQTIGENHPYVVAVHELVELVTERFLKPWLHNDLIYLLTTDGRKFKKHCDFVHKVAEDIISKRRKAINLNHIHKKDLCSMGLRSKFYLPTVLWSCVIAPWKKEAKGYSQKKSLDFLDILLSARDENNQGLTDLEIRNEADTFLFEGHDTTASALSWALYSLAEHPEIQKKLQAEVDEVLKGRDSDEILWEDLPKLQYTTMCLKEAMRLHTPVPFIQRELTEPMELDGHEAPAGTQISIMLYNCHHNPLVWPNSMDFIPERFSPENVEKRDAYAFIPFSAGPRNCIGQQFALHEMKTVLAKIFRRYSLELDPTHKVEKYETLVMRSQTGIKMKAYRR</sequence>
<keyword evidence="3 4" id="KW-0560">Oxidoreductase</keyword>
<dbReference type="Proteomes" id="UP000683360">
    <property type="component" value="Unassembled WGS sequence"/>
</dbReference>
<dbReference type="PROSITE" id="PS00086">
    <property type="entry name" value="CYTOCHROME_P450"/>
    <property type="match status" value="1"/>
</dbReference>
<dbReference type="InterPro" id="IPR017972">
    <property type="entry name" value="Cyt_P450_CS"/>
</dbReference>
<keyword evidence="3" id="KW-0503">Monooxygenase</keyword>
<proteinExistence type="inferred from homology"/>
<dbReference type="AlphaFoldDB" id="A0A8S3TVS7"/>
<dbReference type="PANTHER" id="PTHR24291">
    <property type="entry name" value="CYTOCHROME P450 FAMILY 4"/>
    <property type="match status" value="1"/>
</dbReference>
<comment type="caution">
    <text evidence="4">The sequence shown here is derived from an EMBL/GenBank/DDBJ whole genome shotgun (WGS) entry which is preliminary data.</text>
</comment>
<comment type="similarity">
    <text evidence="1 3">Belongs to the cytochrome P450 family.</text>
</comment>
<dbReference type="GO" id="GO:0020037">
    <property type="term" value="F:heme binding"/>
    <property type="evidence" value="ECO:0007669"/>
    <property type="project" value="InterPro"/>
</dbReference>
<evidence type="ECO:0000313" key="5">
    <source>
        <dbReference type="Proteomes" id="UP000683360"/>
    </source>
</evidence>
<dbReference type="InterPro" id="IPR050196">
    <property type="entry name" value="Cytochrome_P450_Monoox"/>
</dbReference>
<name>A0A8S3TVS7_MYTED</name>
<dbReference type="CDD" id="cd20659">
    <property type="entry name" value="CYP4B_4F-like"/>
    <property type="match status" value="1"/>
</dbReference>
<dbReference type="InterPro" id="IPR002401">
    <property type="entry name" value="Cyt_P450_E_grp-I"/>
</dbReference>
<evidence type="ECO:0000256" key="2">
    <source>
        <dbReference type="PIRSR" id="PIRSR602401-1"/>
    </source>
</evidence>
<dbReference type="SUPFAM" id="SSF48264">
    <property type="entry name" value="Cytochrome P450"/>
    <property type="match status" value="1"/>
</dbReference>
<dbReference type="InterPro" id="IPR036396">
    <property type="entry name" value="Cyt_P450_sf"/>
</dbReference>
<dbReference type="PRINTS" id="PR00463">
    <property type="entry name" value="EP450I"/>
</dbReference>
<gene>
    <name evidence="4" type="ORF">MEDL_45659</name>
</gene>
<feature type="binding site" description="axial binding residue" evidence="2">
    <location>
        <position position="489"/>
    </location>
    <ligand>
        <name>heme</name>
        <dbReference type="ChEBI" id="CHEBI:30413"/>
    </ligand>
    <ligandPart>
        <name>Fe</name>
        <dbReference type="ChEBI" id="CHEBI:18248"/>
    </ligandPart>
</feature>
<dbReference type="EMBL" id="CAJPWZ010002196">
    <property type="protein sequence ID" value="CAG2232923.1"/>
    <property type="molecule type" value="Genomic_DNA"/>
</dbReference>
<dbReference type="GO" id="GO:0005506">
    <property type="term" value="F:iron ion binding"/>
    <property type="evidence" value="ECO:0007669"/>
    <property type="project" value="InterPro"/>
</dbReference>
<keyword evidence="5" id="KW-1185">Reference proteome</keyword>
<dbReference type="EC" id="1.14.14.1" evidence="4"/>
<dbReference type="Gene3D" id="1.10.630.10">
    <property type="entry name" value="Cytochrome P450"/>
    <property type="match status" value="1"/>
</dbReference>
<reference evidence="4" key="1">
    <citation type="submission" date="2021-03" db="EMBL/GenBank/DDBJ databases">
        <authorList>
            <person name="Bekaert M."/>
        </authorList>
    </citation>
    <scope>NUCLEOTIDE SEQUENCE</scope>
</reference>
<evidence type="ECO:0000256" key="1">
    <source>
        <dbReference type="ARBA" id="ARBA00010617"/>
    </source>
</evidence>
<dbReference type="Pfam" id="PF00067">
    <property type="entry name" value="p450"/>
    <property type="match status" value="1"/>
</dbReference>
<dbReference type="PANTHER" id="PTHR24291:SF201">
    <property type="entry name" value="CYTOCHROME P450, FAMILY 4, SUBFAMILY B, POLYPEPTIDE 7"/>
    <property type="match status" value="1"/>
</dbReference>
<dbReference type="InterPro" id="IPR001128">
    <property type="entry name" value="Cyt_P450"/>
</dbReference>
<organism evidence="4 5">
    <name type="scientific">Mytilus edulis</name>
    <name type="common">Blue mussel</name>
    <dbReference type="NCBI Taxonomy" id="6550"/>
    <lineage>
        <taxon>Eukaryota</taxon>
        <taxon>Metazoa</taxon>
        <taxon>Spiralia</taxon>
        <taxon>Lophotrochozoa</taxon>
        <taxon>Mollusca</taxon>
        <taxon>Bivalvia</taxon>
        <taxon>Autobranchia</taxon>
        <taxon>Pteriomorphia</taxon>
        <taxon>Mytilida</taxon>
        <taxon>Mytiloidea</taxon>
        <taxon>Mytilidae</taxon>
        <taxon>Mytilinae</taxon>
        <taxon>Mytilus</taxon>
    </lineage>
</organism>
<accession>A0A8S3TVS7</accession>
<evidence type="ECO:0000313" key="4">
    <source>
        <dbReference type="EMBL" id="CAG2232923.1"/>
    </source>
</evidence>